<dbReference type="PANTHER" id="PTHR30055">
    <property type="entry name" value="HTH-TYPE TRANSCRIPTIONAL REGULATOR RUTR"/>
    <property type="match status" value="1"/>
</dbReference>
<evidence type="ECO:0000313" key="7">
    <source>
        <dbReference type="Proteomes" id="UP001203761"/>
    </source>
</evidence>
<dbReference type="RefSeq" id="WP_249738278.1">
    <property type="nucleotide sequence ID" value="NZ_JAKNCJ010000009.1"/>
</dbReference>
<feature type="domain" description="HTH tetR-type" evidence="5">
    <location>
        <begin position="17"/>
        <end position="77"/>
    </location>
</feature>
<accession>A0ABT0R2Q6</accession>
<dbReference type="InterPro" id="IPR009057">
    <property type="entry name" value="Homeodomain-like_sf"/>
</dbReference>
<dbReference type="EMBL" id="JAKNCJ010000009">
    <property type="protein sequence ID" value="MCL6424197.1"/>
    <property type="molecule type" value="Genomic_DNA"/>
</dbReference>
<reference evidence="6" key="1">
    <citation type="submission" date="2022-02" db="EMBL/GenBank/DDBJ databases">
        <authorList>
            <person name="Lee M."/>
            <person name="Kim S.-J."/>
            <person name="Jung M.-Y."/>
        </authorList>
    </citation>
    <scope>NUCLEOTIDE SEQUENCE</scope>
    <source>
        <strain evidence="6">JHP9</strain>
    </source>
</reference>
<keyword evidence="2 4" id="KW-0238">DNA-binding</keyword>
<sequence>MPYEERESQGIRARRRAEMEAGILRLGREQLADRGPAALSLRQIARDLGVASSAVYRYVADRDALLTRLVVDAYSELADHVESALAADGTAPARRSLLVFAHAMREWGLRDPARWALIYGTPVPGYAAPEDQTLRPGTRLMAVLLRIVADSGSAPAVPVPTGAYADFLDLGARDLGVDATASQGAFVVTAWSMLIGTISSEVFGQLGPVTRDVGAQVLDHALALLEQGLEGS</sequence>
<proteinExistence type="predicted"/>
<dbReference type="Proteomes" id="UP001203761">
    <property type="component" value="Unassembled WGS sequence"/>
</dbReference>
<comment type="caution">
    <text evidence="6">The sequence shown here is derived from an EMBL/GenBank/DDBJ whole genome shotgun (WGS) entry which is preliminary data.</text>
</comment>
<evidence type="ECO:0000256" key="2">
    <source>
        <dbReference type="ARBA" id="ARBA00023125"/>
    </source>
</evidence>
<protein>
    <submittedName>
        <fullName evidence="6">TetR/AcrR family transcriptional regulator</fullName>
    </submittedName>
</protein>
<evidence type="ECO:0000313" key="6">
    <source>
        <dbReference type="EMBL" id="MCL6424197.1"/>
    </source>
</evidence>
<dbReference type="Pfam" id="PF13305">
    <property type="entry name" value="TetR_C_33"/>
    <property type="match status" value="1"/>
</dbReference>
<dbReference type="InterPro" id="IPR025996">
    <property type="entry name" value="MT1864/Rv1816-like_C"/>
</dbReference>
<evidence type="ECO:0000256" key="3">
    <source>
        <dbReference type="ARBA" id="ARBA00023163"/>
    </source>
</evidence>
<organism evidence="6 7">
    <name type="scientific">Brachybacterium equifaecis</name>
    <dbReference type="NCBI Taxonomy" id="2910770"/>
    <lineage>
        <taxon>Bacteria</taxon>
        <taxon>Bacillati</taxon>
        <taxon>Actinomycetota</taxon>
        <taxon>Actinomycetes</taxon>
        <taxon>Micrococcales</taxon>
        <taxon>Dermabacteraceae</taxon>
        <taxon>Brachybacterium</taxon>
    </lineage>
</organism>
<keyword evidence="1" id="KW-0805">Transcription regulation</keyword>
<gene>
    <name evidence="6" type="ORF">Bequi_12550</name>
</gene>
<dbReference type="SUPFAM" id="SSF48498">
    <property type="entry name" value="Tetracyclin repressor-like, C-terminal domain"/>
    <property type="match status" value="1"/>
</dbReference>
<keyword evidence="3" id="KW-0804">Transcription</keyword>
<evidence type="ECO:0000256" key="1">
    <source>
        <dbReference type="ARBA" id="ARBA00023015"/>
    </source>
</evidence>
<dbReference type="PROSITE" id="PS50977">
    <property type="entry name" value="HTH_TETR_2"/>
    <property type="match status" value="1"/>
</dbReference>
<name>A0ABT0R2Q6_9MICO</name>
<dbReference type="InterPro" id="IPR036271">
    <property type="entry name" value="Tet_transcr_reg_TetR-rel_C_sf"/>
</dbReference>
<dbReference type="InterPro" id="IPR050109">
    <property type="entry name" value="HTH-type_TetR-like_transc_reg"/>
</dbReference>
<dbReference type="Pfam" id="PF00440">
    <property type="entry name" value="TetR_N"/>
    <property type="match status" value="1"/>
</dbReference>
<dbReference type="SUPFAM" id="SSF46689">
    <property type="entry name" value="Homeodomain-like"/>
    <property type="match status" value="1"/>
</dbReference>
<feature type="DNA-binding region" description="H-T-H motif" evidence="4">
    <location>
        <begin position="40"/>
        <end position="59"/>
    </location>
</feature>
<keyword evidence="7" id="KW-1185">Reference proteome</keyword>
<dbReference type="InterPro" id="IPR001647">
    <property type="entry name" value="HTH_TetR"/>
</dbReference>
<dbReference type="Gene3D" id="1.10.357.10">
    <property type="entry name" value="Tetracycline Repressor, domain 2"/>
    <property type="match status" value="1"/>
</dbReference>
<dbReference type="PANTHER" id="PTHR30055:SF243">
    <property type="entry name" value="HTH-TYPE TRANSCRIPTIONAL REGULATOR RV1816"/>
    <property type="match status" value="1"/>
</dbReference>
<evidence type="ECO:0000256" key="4">
    <source>
        <dbReference type="PROSITE-ProRule" id="PRU00335"/>
    </source>
</evidence>
<evidence type="ECO:0000259" key="5">
    <source>
        <dbReference type="PROSITE" id="PS50977"/>
    </source>
</evidence>